<evidence type="ECO:0000256" key="3">
    <source>
        <dbReference type="ARBA" id="ARBA00022982"/>
    </source>
</evidence>
<keyword evidence="4" id="KW-1015">Disulfide bond</keyword>
<dbReference type="PRINTS" id="PR00421">
    <property type="entry name" value="THIOREDOXIN"/>
</dbReference>
<protein>
    <submittedName>
        <fullName evidence="7">Putative thioredoxin mitochondrial</fullName>
    </submittedName>
</protein>
<dbReference type="PANTHER" id="PTHR43601:SF3">
    <property type="entry name" value="THIOREDOXIN, MITOCHONDRIAL"/>
    <property type="match status" value="1"/>
</dbReference>
<dbReference type="GO" id="GO:0005739">
    <property type="term" value="C:mitochondrion"/>
    <property type="evidence" value="ECO:0007669"/>
    <property type="project" value="TreeGrafter"/>
</dbReference>
<comment type="similarity">
    <text evidence="1">Belongs to the thioredoxin family.</text>
</comment>
<evidence type="ECO:0000256" key="5">
    <source>
        <dbReference type="ARBA" id="ARBA00023284"/>
    </source>
</evidence>
<organism evidence="7">
    <name type="scientific">Nyssomyia neivai</name>
    <dbReference type="NCBI Taxonomy" id="330878"/>
    <lineage>
        <taxon>Eukaryota</taxon>
        <taxon>Metazoa</taxon>
        <taxon>Ecdysozoa</taxon>
        <taxon>Arthropoda</taxon>
        <taxon>Hexapoda</taxon>
        <taxon>Insecta</taxon>
        <taxon>Pterygota</taxon>
        <taxon>Neoptera</taxon>
        <taxon>Endopterygota</taxon>
        <taxon>Diptera</taxon>
        <taxon>Nematocera</taxon>
        <taxon>Psychodoidea</taxon>
        <taxon>Psychodidae</taxon>
        <taxon>Nyssomyia</taxon>
    </lineage>
</organism>
<dbReference type="PROSITE" id="PS00194">
    <property type="entry name" value="THIOREDOXIN_1"/>
    <property type="match status" value="1"/>
</dbReference>
<evidence type="ECO:0000256" key="1">
    <source>
        <dbReference type="ARBA" id="ARBA00008987"/>
    </source>
</evidence>
<evidence type="ECO:0000256" key="2">
    <source>
        <dbReference type="ARBA" id="ARBA00022448"/>
    </source>
</evidence>
<dbReference type="Gene3D" id="3.40.30.10">
    <property type="entry name" value="Glutaredoxin"/>
    <property type="match status" value="1"/>
</dbReference>
<dbReference type="InterPro" id="IPR005746">
    <property type="entry name" value="Thioredoxin"/>
</dbReference>
<feature type="domain" description="Thioredoxin" evidence="6">
    <location>
        <begin position="1"/>
        <end position="134"/>
    </location>
</feature>
<dbReference type="InterPro" id="IPR017937">
    <property type="entry name" value="Thioredoxin_CS"/>
</dbReference>
<accession>A0A1L8E071</accession>
<proteinExistence type="inferred from homology"/>
<keyword evidence="5" id="KW-0676">Redox-active center</keyword>
<dbReference type="InterPro" id="IPR013766">
    <property type="entry name" value="Thioredoxin_domain"/>
</dbReference>
<dbReference type="PROSITE" id="PS51352">
    <property type="entry name" value="THIOREDOXIN_2"/>
    <property type="match status" value="1"/>
</dbReference>
<evidence type="ECO:0000256" key="4">
    <source>
        <dbReference type="ARBA" id="ARBA00023157"/>
    </source>
</evidence>
<name>A0A1L8E071_9DIPT</name>
<dbReference type="GO" id="GO:0045454">
    <property type="term" value="P:cell redox homeostasis"/>
    <property type="evidence" value="ECO:0007669"/>
    <property type="project" value="TreeGrafter"/>
</dbReference>
<sequence>MLPRASQVSRIVQQGRRLLHTSRSQWANIYKIQTQEEFTEKVTKSTTPVIVDFFATWCGPCKMLTPRIESIIQENDGKISLLKVDVDEHSDLALDYDVSSVPVLVAFNKGKEENRIIGLQDTDKLRKWVGDVVNKST</sequence>
<dbReference type="SUPFAM" id="SSF52833">
    <property type="entry name" value="Thioredoxin-like"/>
    <property type="match status" value="1"/>
</dbReference>
<dbReference type="EMBL" id="GFDF01002027">
    <property type="protein sequence ID" value="JAV12057.1"/>
    <property type="molecule type" value="Transcribed_RNA"/>
</dbReference>
<dbReference type="CDD" id="cd02947">
    <property type="entry name" value="TRX_family"/>
    <property type="match status" value="1"/>
</dbReference>
<dbReference type="PANTHER" id="PTHR43601">
    <property type="entry name" value="THIOREDOXIN, MITOCHONDRIAL"/>
    <property type="match status" value="1"/>
</dbReference>
<reference evidence="7" key="1">
    <citation type="submission" date="2016-12" db="EMBL/GenBank/DDBJ databases">
        <title>An insight into the sialome and mialome of the sand fly, Nyssomyia neivai.</title>
        <authorList>
            <person name="Sebastian V."/>
            <person name="Goulart T.M."/>
            <person name="Oliveira W."/>
            <person name="Calvo E."/>
            <person name="Oliveira L.F."/>
            <person name="Pinto M.C."/>
            <person name="Rosselino A.M."/>
            <person name="Ribeiro J.M."/>
        </authorList>
    </citation>
    <scope>NUCLEOTIDE SEQUENCE</scope>
</reference>
<keyword evidence="2" id="KW-0813">Transport</keyword>
<evidence type="ECO:0000313" key="7">
    <source>
        <dbReference type="EMBL" id="JAV12057.1"/>
    </source>
</evidence>
<dbReference type="Pfam" id="PF00085">
    <property type="entry name" value="Thioredoxin"/>
    <property type="match status" value="1"/>
</dbReference>
<dbReference type="InterPro" id="IPR036249">
    <property type="entry name" value="Thioredoxin-like_sf"/>
</dbReference>
<dbReference type="FunFam" id="3.40.30.10:FF:000001">
    <property type="entry name" value="Thioredoxin"/>
    <property type="match status" value="1"/>
</dbReference>
<dbReference type="NCBIfam" id="TIGR01068">
    <property type="entry name" value="thioredoxin"/>
    <property type="match status" value="1"/>
</dbReference>
<keyword evidence="3" id="KW-0249">Electron transport</keyword>
<dbReference type="GO" id="GO:0015035">
    <property type="term" value="F:protein-disulfide reductase activity"/>
    <property type="evidence" value="ECO:0007669"/>
    <property type="project" value="InterPro"/>
</dbReference>
<evidence type="ECO:0000259" key="6">
    <source>
        <dbReference type="PROSITE" id="PS51352"/>
    </source>
</evidence>
<dbReference type="AlphaFoldDB" id="A0A1L8E071"/>